<dbReference type="Gramene" id="OPUNC03G23190.1">
    <property type="protein sequence ID" value="OPUNC03G23190.1"/>
    <property type="gene ID" value="OPUNC03G23190"/>
</dbReference>
<proteinExistence type="predicted"/>
<reference evidence="2" key="2">
    <citation type="submission" date="2018-05" db="EMBL/GenBank/DDBJ databases">
        <title>OpunRS2 (Oryza punctata Reference Sequence Version 2).</title>
        <authorList>
            <person name="Zhang J."/>
            <person name="Kudrna D."/>
            <person name="Lee S."/>
            <person name="Talag J."/>
            <person name="Welchert J."/>
            <person name="Wing R.A."/>
        </authorList>
    </citation>
    <scope>NUCLEOTIDE SEQUENCE [LARGE SCALE GENOMIC DNA]</scope>
</reference>
<dbReference type="HOGENOM" id="CLU_1573187_0_0_1"/>
<sequence length="170" mass="18236">MAPSQSHVTSLPQSGCLRLHLASPVEEDRVSISLTVQKSGTRERSSAATAASSALPWPSANRQIRQRGIGEEEEEEVQIHGAGGAKGCLEPQAAAAMALPPSSHHGATPSASYYRYVTIICPPLSAPSFIRARGAEVVEGLKLPQPWRCPLPSPWCWLLLLRLSTLPAPW</sequence>
<name>A0A0E0KG38_ORYPU</name>
<evidence type="ECO:0000313" key="2">
    <source>
        <dbReference type="EnsemblPlants" id="OPUNC03G23190.1"/>
    </source>
</evidence>
<reference evidence="2" key="1">
    <citation type="submission" date="2015-04" db="UniProtKB">
        <authorList>
            <consortium name="EnsemblPlants"/>
        </authorList>
    </citation>
    <scope>IDENTIFICATION</scope>
</reference>
<accession>A0A0E0KG38</accession>
<evidence type="ECO:0000313" key="3">
    <source>
        <dbReference type="Proteomes" id="UP000026962"/>
    </source>
</evidence>
<dbReference type="EnsemblPlants" id="OPUNC03G23190.1">
    <property type="protein sequence ID" value="OPUNC03G23190.1"/>
    <property type="gene ID" value="OPUNC03G23190"/>
</dbReference>
<feature type="region of interest" description="Disordered" evidence="1">
    <location>
        <begin position="36"/>
        <end position="75"/>
    </location>
</feature>
<keyword evidence="3" id="KW-1185">Reference proteome</keyword>
<dbReference type="AlphaFoldDB" id="A0A0E0KG38"/>
<protein>
    <submittedName>
        <fullName evidence="2">Uncharacterized protein</fullName>
    </submittedName>
</protein>
<dbReference type="Proteomes" id="UP000026962">
    <property type="component" value="Chromosome 3"/>
</dbReference>
<organism evidence="2">
    <name type="scientific">Oryza punctata</name>
    <name type="common">Red rice</name>
    <dbReference type="NCBI Taxonomy" id="4537"/>
    <lineage>
        <taxon>Eukaryota</taxon>
        <taxon>Viridiplantae</taxon>
        <taxon>Streptophyta</taxon>
        <taxon>Embryophyta</taxon>
        <taxon>Tracheophyta</taxon>
        <taxon>Spermatophyta</taxon>
        <taxon>Magnoliopsida</taxon>
        <taxon>Liliopsida</taxon>
        <taxon>Poales</taxon>
        <taxon>Poaceae</taxon>
        <taxon>BOP clade</taxon>
        <taxon>Oryzoideae</taxon>
        <taxon>Oryzeae</taxon>
        <taxon>Oryzinae</taxon>
        <taxon>Oryza</taxon>
    </lineage>
</organism>
<evidence type="ECO:0000256" key="1">
    <source>
        <dbReference type="SAM" id="MobiDB-lite"/>
    </source>
</evidence>